<dbReference type="Pfam" id="PF00563">
    <property type="entry name" value="EAL"/>
    <property type="match status" value="1"/>
</dbReference>
<dbReference type="PANTHER" id="PTHR33121:SF19">
    <property type="entry name" value="CYCLIC DI-GMP PHOSPHODIESTERASE PA2567"/>
    <property type="match status" value="1"/>
</dbReference>
<dbReference type="InterPro" id="IPR029016">
    <property type="entry name" value="GAF-like_dom_sf"/>
</dbReference>
<protein>
    <submittedName>
        <fullName evidence="2">EAL domain-containing protein</fullName>
    </submittedName>
</protein>
<evidence type="ECO:0000313" key="3">
    <source>
        <dbReference type="Proteomes" id="UP000515297"/>
    </source>
</evidence>
<dbReference type="PANTHER" id="PTHR33121">
    <property type="entry name" value="CYCLIC DI-GMP PHOSPHODIESTERASE PDEF"/>
    <property type="match status" value="1"/>
</dbReference>
<dbReference type="InterPro" id="IPR035919">
    <property type="entry name" value="EAL_sf"/>
</dbReference>
<dbReference type="InterPro" id="IPR001633">
    <property type="entry name" value="EAL_dom"/>
</dbReference>
<dbReference type="InterPro" id="IPR003018">
    <property type="entry name" value="GAF"/>
</dbReference>
<dbReference type="Proteomes" id="UP000515297">
    <property type="component" value="Plasmid plas2"/>
</dbReference>
<dbReference type="SUPFAM" id="SSF141868">
    <property type="entry name" value="EAL domain-like"/>
    <property type="match status" value="1"/>
</dbReference>
<dbReference type="Pfam" id="PF01590">
    <property type="entry name" value="GAF"/>
    <property type="match status" value="1"/>
</dbReference>
<dbReference type="PROSITE" id="PS50883">
    <property type="entry name" value="EAL"/>
    <property type="match status" value="1"/>
</dbReference>
<accession>A0A7G6W189</accession>
<keyword evidence="2" id="KW-0614">Plasmid</keyword>
<feature type="domain" description="EAL" evidence="1">
    <location>
        <begin position="344"/>
        <end position="598"/>
    </location>
</feature>
<organism evidence="2 3">
    <name type="scientific">Croceicoccus marinus</name>
    <dbReference type="NCBI Taxonomy" id="450378"/>
    <lineage>
        <taxon>Bacteria</taxon>
        <taxon>Pseudomonadati</taxon>
        <taxon>Pseudomonadota</taxon>
        <taxon>Alphaproteobacteria</taxon>
        <taxon>Sphingomonadales</taxon>
        <taxon>Erythrobacteraceae</taxon>
        <taxon>Croceicoccus</taxon>
    </lineage>
</organism>
<geneLocation type="plasmid" evidence="2 3">
    <name>plas2</name>
</geneLocation>
<dbReference type="Gene3D" id="3.20.20.450">
    <property type="entry name" value="EAL domain"/>
    <property type="match status" value="1"/>
</dbReference>
<dbReference type="SMART" id="SM00065">
    <property type="entry name" value="GAF"/>
    <property type="match status" value="1"/>
</dbReference>
<dbReference type="CDD" id="cd01948">
    <property type="entry name" value="EAL"/>
    <property type="match status" value="1"/>
</dbReference>
<dbReference type="AlphaFoldDB" id="A0A7G6W189"/>
<dbReference type="RefSeq" id="WP_185886181.1">
    <property type="nucleotide sequence ID" value="NZ_CP060054.1"/>
</dbReference>
<proteinExistence type="predicted"/>
<dbReference type="InterPro" id="IPR050706">
    <property type="entry name" value="Cyclic-di-GMP_PDE-like"/>
</dbReference>
<evidence type="ECO:0000313" key="2">
    <source>
        <dbReference type="EMBL" id="QNE07754.1"/>
    </source>
</evidence>
<dbReference type="Gene3D" id="3.30.450.40">
    <property type="match status" value="1"/>
</dbReference>
<dbReference type="Gene3D" id="3.30.70.270">
    <property type="match status" value="1"/>
</dbReference>
<name>A0A7G6W189_9SPHN</name>
<dbReference type="InterPro" id="IPR043128">
    <property type="entry name" value="Rev_trsase/Diguanyl_cyclase"/>
</dbReference>
<dbReference type="GO" id="GO:0071111">
    <property type="term" value="F:cyclic-guanylate-specific phosphodiesterase activity"/>
    <property type="evidence" value="ECO:0007669"/>
    <property type="project" value="InterPro"/>
</dbReference>
<sequence>MISKLIKGLIVEHLVQVVANEEARLNALRDLQLLDTPPSESYDRLTRLASRLLAAPVSTISLTDGDRQWFKSKVGVDLEEIPREQAPCSYAIEGGGIFVVPDLTADPRFIGSPLAEAGIRFYAGAPLFTRQGHGLGTICVVDSEPRNLREGEEEVLLDLAGMVMSQIELQNMVGRIDAVTGHANQFQMFEDLEAMARTRADTPVTALAVDVLSATRTTYTTRVLGSECMADLMKTAIRRMQDCAGNRGKVYHVDQTRCAILIEDGLLGGYEMADRIAEALGKPILCSGVPVHPDPVVGTYDFVAGEVSPRDVFRRLSNAGDDAQQAISGKARYNPASDQRNSRGFALLNDFARALEEPGQLSLAYQPRIDLLTGDRAGVEALLRWTHPELGSISPGEFVPLVEQTALARSMTEWVIAEAVKQSRTWQAAGLVLPISINASALNLDEADFAARLLAAAAAGRIEPRHLEIEFTESAVARDPDRVIEQLTALRDAGIGIAIDDFGTGYCNLAYLQKLPVSVLKIDQSFVRSLVTSAKDQMLVRTMIAMGHDLGYGIVAEGIETREAYDMLTGWGCNEGQGYFMSRPVSPRQIMETAGHRSVLTA</sequence>
<dbReference type="SMART" id="SM00052">
    <property type="entry name" value="EAL"/>
    <property type="match status" value="1"/>
</dbReference>
<reference evidence="2 3" key="1">
    <citation type="submission" date="2020-08" db="EMBL/GenBank/DDBJ databases">
        <authorList>
            <person name="Liu G."/>
            <person name="Sun C."/>
        </authorList>
    </citation>
    <scope>NUCLEOTIDE SEQUENCE [LARGE SCALE GENOMIC DNA]</scope>
    <source>
        <strain evidence="2 3">OT19</strain>
        <plasmid evidence="2 3">plas2</plasmid>
    </source>
</reference>
<dbReference type="EMBL" id="CP060054">
    <property type="protein sequence ID" value="QNE07754.1"/>
    <property type="molecule type" value="Genomic_DNA"/>
</dbReference>
<gene>
    <name evidence="2" type="ORF">H4O24_19595</name>
</gene>
<dbReference type="SUPFAM" id="SSF55781">
    <property type="entry name" value="GAF domain-like"/>
    <property type="match status" value="1"/>
</dbReference>
<evidence type="ECO:0000259" key="1">
    <source>
        <dbReference type="PROSITE" id="PS50883"/>
    </source>
</evidence>